<comment type="caution">
    <text evidence="2">The sequence shown here is derived from an EMBL/GenBank/DDBJ whole genome shotgun (WGS) entry which is preliminary data.</text>
</comment>
<sequence length="554" mass="60262">MEQHRNVRAGGGREIPRKPAAERHDSHLQKSGMTRPGIEPGSARWEASTLTGVLLLAPGRSRTAAATIIHDDPASTVTGVKPHELLQHEAPISFIAVTEAARVMAGEGWGGGGGGAISAAVPSYPPRIAVAVGPPEIPDKVVSQAFLLAPVHRTRNYRARTPTTSTSEKISLDLPAFWGRVAERLLARSPPTKVNRVQSPAGSPDFGMWESCRTMPLACKLSRESPAFPALSFRRCPILTSITVIGSQDLATFSPIGAQQQGSDSGQRIKCFVVSSASSYHVLRRIKCFVVSRASSYQVLRRIKCFVVSRASSYQVLRRITCFVVSSASSYQVLRRIKCFVVSSAVVPVRVPWLRHEAHCNDGVTAGPGGEGRCTAVFVCAQSGRTLLVMTNAHWRSRRFGSHRVDILIFTSVGATRGAKKLLGRSNPTAEMCFSRHAPGNSAPINEHMTIVSLNHVHATQKGIDFCFYVYAAANGQTTPARWQSADFRQPDAVECSPTGYGMRHHFQSQWRVTGSCSESPNYTADVTVCGVWPARVRKQFGFCSEEATTETFY</sequence>
<evidence type="ECO:0000256" key="1">
    <source>
        <dbReference type="SAM" id="MobiDB-lite"/>
    </source>
</evidence>
<dbReference type="EMBL" id="JARBHB010000010">
    <property type="protein sequence ID" value="KAJ8873569.1"/>
    <property type="molecule type" value="Genomic_DNA"/>
</dbReference>
<organism evidence="2 3">
    <name type="scientific">Dryococelus australis</name>
    <dbReference type="NCBI Taxonomy" id="614101"/>
    <lineage>
        <taxon>Eukaryota</taxon>
        <taxon>Metazoa</taxon>
        <taxon>Ecdysozoa</taxon>
        <taxon>Arthropoda</taxon>
        <taxon>Hexapoda</taxon>
        <taxon>Insecta</taxon>
        <taxon>Pterygota</taxon>
        <taxon>Neoptera</taxon>
        <taxon>Polyneoptera</taxon>
        <taxon>Phasmatodea</taxon>
        <taxon>Verophasmatodea</taxon>
        <taxon>Anareolatae</taxon>
        <taxon>Phasmatidae</taxon>
        <taxon>Eurycanthinae</taxon>
        <taxon>Dryococelus</taxon>
    </lineage>
</organism>
<protein>
    <submittedName>
        <fullName evidence="2">Uncharacterized protein</fullName>
    </submittedName>
</protein>
<name>A0ABQ9GNJ6_9NEOP</name>
<feature type="region of interest" description="Disordered" evidence="1">
    <location>
        <begin position="1"/>
        <end position="42"/>
    </location>
</feature>
<proteinExistence type="predicted"/>
<evidence type="ECO:0000313" key="3">
    <source>
        <dbReference type="Proteomes" id="UP001159363"/>
    </source>
</evidence>
<dbReference type="Proteomes" id="UP001159363">
    <property type="component" value="Chromosome 9"/>
</dbReference>
<evidence type="ECO:0000313" key="2">
    <source>
        <dbReference type="EMBL" id="KAJ8873569.1"/>
    </source>
</evidence>
<keyword evidence="3" id="KW-1185">Reference proteome</keyword>
<reference evidence="2 3" key="1">
    <citation type="submission" date="2023-02" db="EMBL/GenBank/DDBJ databases">
        <title>LHISI_Scaffold_Assembly.</title>
        <authorList>
            <person name="Stuart O.P."/>
            <person name="Cleave R."/>
            <person name="Magrath M.J.L."/>
            <person name="Mikheyev A.S."/>
        </authorList>
    </citation>
    <scope>NUCLEOTIDE SEQUENCE [LARGE SCALE GENOMIC DNA]</scope>
    <source>
        <strain evidence="2">Daus_M_001</strain>
        <tissue evidence="2">Leg muscle</tissue>
    </source>
</reference>
<accession>A0ABQ9GNJ6</accession>
<gene>
    <name evidence="2" type="ORF">PR048_024387</name>
</gene>
<feature type="compositionally biased region" description="Basic and acidic residues" evidence="1">
    <location>
        <begin position="14"/>
        <end position="28"/>
    </location>
</feature>